<evidence type="ECO:0000313" key="1">
    <source>
        <dbReference type="EMBL" id="DAF43779.1"/>
    </source>
</evidence>
<dbReference type="EMBL" id="BK032510">
    <property type="protein sequence ID" value="DAF43779.1"/>
    <property type="molecule type" value="Genomic_DNA"/>
</dbReference>
<proteinExistence type="predicted"/>
<reference evidence="1" key="1">
    <citation type="journal article" date="2021" name="Proc. Natl. Acad. Sci. U.S.A.">
        <title>A Catalog of Tens of Thousands of Viruses from Human Metagenomes Reveals Hidden Associations with Chronic Diseases.</title>
        <authorList>
            <person name="Tisza M.J."/>
            <person name="Buck C.B."/>
        </authorList>
    </citation>
    <scope>NUCLEOTIDE SEQUENCE</scope>
    <source>
        <strain evidence="1">CtNQV2</strain>
    </source>
</reference>
<name>A0A8S5RZ40_9CAUD</name>
<protein>
    <submittedName>
        <fullName evidence="1">Uncharacterized protein</fullName>
    </submittedName>
</protein>
<accession>A0A8S5RZ40</accession>
<sequence length="144" mass="17540">MNKLKFYNEERLTNFKEHFGKLVNNCKAFDDMLNELLQLEDKRLTYIIINKFWFIEQQRCHYWNNLPKNVKSYYRPYFMKNMRNVMITTLSKCSHIDITAHMINEEGKPVWADESETTYQFNKSRCHGFILNVLSTYFKIRCKV</sequence>
<organism evidence="1">
    <name type="scientific">Myoviridae sp. ctNQV2</name>
    <dbReference type="NCBI Taxonomy" id="2827683"/>
    <lineage>
        <taxon>Viruses</taxon>
        <taxon>Duplodnaviria</taxon>
        <taxon>Heunggongvirae</taxon>
        <taxon>Uroviricota</taxon>
        <taxon>Caudoviricetes</taxon>
    </lineage>
</organism>